<dbReference type="Pfam" id="PF06271">
    <property type="entry name" value="RDD"/>
    <property type="match status" value="1"/>
</dbReference>
<comment type="subcellular location">
    <subcellularLocation>
        <location evidence="1">Membrane</location>
        <topology evidence="1">Multi-pass membrane protein</topology>
    </subcellularLocation>
</comment>
<evidence type="ECO:0000256" key="5">
    <source>
        <dbReference type="SAM" id="Phobius"/>
    </source>
</evidence>
<keyword evidence="4 5" id="KW-0472">Membrane</keyword>
<feature type="domain" description="RDD" evidence="6">
    <location>
        <begin position="181"/>
        <end position="325"/>
    </location>
</feature>
<dbReference type="InterPro" id="IPR010432">
    <property type="entry name" value="RDD"/>
</dbReference>
<sequence length="578" mass="67011">MNHMYSKKQSYIIGFSSFFLSLLGMIAIVKTYYVIKNATVYGVETTKSDSIFWLFKPLYLLLGTTKTAFDVWEFFILTMLFLGSIIFFIKKGKDTRLIAFAFSVILISNLVSVPSFIIYIIRSILKIGGGVKLHYFVFINAVLSLVYVVLSFYILKTIKKAKTLEAATTETGTTIKDTPKGQRFFHFIIDTLIMLLVFFPLLMIILDASSKSHFLKVFLKNEFALLAFIFILRMIYYPFFEIVFGSTPAKFLTESRVINYLAKHPSGSNIFQRTLCRSIPFNPVSFLWKTGWHDSLSNTHVVKEKRTGFKASYLLLVLLVFIPYIAFYYFGDKMIENYETKKENKLTQDFIYSFNANSIQNINSDQAYVLRDLGYHDYEVVILKVEKVNGSEVICKKIIQPKTYTASFLSVREAYRQQKDTAQTYILDKKDFLNAAPKNLNEMDDLLRNAVDFFKNGKRYEISNIYTLSSPILEEPNFWSEDEFRRTSIGIIFRNYGKSGKIVSVKNLGGEVKWTDHFPVEIKNPETDGNIYLKAENLKPNEGFSVEILVEDSLKHRQLYRVDRKSNPYTRFNIYQLK</sequence>
<keyword evidence="8" id="KW-1185">Reference proteome</keyword>
<keyword evidence="2 5" id="KW-0812">Transmembrane</keyword>
<protein>
    <submittedName>
        <fullName evidence="7">RDD family protein</fullName>
    </submittedName>
</protein>
<organism evidence="7 8">
    <name type="scientific">Chryseobacterium endalhagicum</name>
    <dbReference type="NCBI Taxonomy" id="2797638"/>
    <lineage>
        <taxon>Bacteria</taxon>
        <taxon>Pseudomonadati</taxon>
        <taxon>Bacteroidota</taxon>
        <taxon>Flavobacteriia</taxon>
        <taxon>Flavobacteriales</taxon>
        <taxon>Weeksellaceae</taxon>
        <taxon>Chryseobacterium group</taxon>
        <taxon>Chryseobacterium</taxon>
    </lineage>
</organism>
<accession>A0ABS1QC92</accession>
<evidence type="ECO:0000256" key="4">
    <source>
        <dbReference type="ARBA" id="ARBA00023136"/>
    </source>
</evidence>
<name>A0ABS1QC92_9FLAO</name>
<dbReference type="EMBL" id="JAELVM010000001">
    <property type="protein sequence ID" value="MBL1219917.1"/>
    <property type="molecule type" value="Genomic_DNA"/>
</dbReference>
<evidence type="ECO:0000313" key="7">
    <source>
        <dbReference type="EMBL" id="MBL1219917.1"/>
    </source>
</evidence>
<evidence type="ECO:0000259" key="6">
    <source>
        <dbReference type="Pfam" id="PF06271"/>
    </source>
</evidence>
<keyword evidence="3 5" id="KW-1133">Transmembrane helix</keyword>
<comment type="caution">
    <text evidence="7">The sequence shown here is derived from an EMBL/GenBank/DDBJ whole genome shotgun (WGS) entry which is preliminary data.</text>
</comment>
<evidence type="ECO:0000256" key="2">
    <source>
        <dbReference type="ARBA" id="ARBA00022692"/>
    </source>
</evidence>
<feature type="transmembrane region" description="Helical" evidence="5">
    <location>
        <begin position="97"/>
        <end position="121"/>
    </location>
</feature>
<feature type="transmembrane region" description="Helical" evidence="5">
    <location>
        <begin position="184"/>
        <end position="205"/>
    </location>
</feature>
<feature type="transmembrane region" description="Helical" evidence="5">
    <location>
        <begin position="12"/>
        <end position="35"/>
    </location>
</feature>
<proteinExistence type="predicted"/>
<evidence type="ECO:0000256" key="3">
    <source>
        <dbReference type="ARBA" id="ARBA00022989"/>
    </source>
</evidence>
<dbReference type="Proteomes" id="UP000661696">
    <property type="component" value="Unassembled WGS sequence"/>
</dbReference>
<feature type="transmembrane region" description="Helical" evidence="5">
    <location>
        <begin position="225"/>
        <end position="244"/>
    </location>
</feature>
<reference evidence="7 8" key="1">
    <citation type="submission" date="2020-12" db="EMBL/GenBank/DDBJ databases">
        <title>Chryseobacterium endoalhailicus sp. nov., isolated from seed of leguminous plant.</title>
        <authorList>
            <person name="Zhang X."/>
        </authorList>
    </citation>
    <scope>NUCLEOTIDE SEQUENCE [LARGE SCALE GENOMIC DNA]</scope>
    <source>
        <strain evidence="7 8">L7</strain>
    </source>
</reference>
<feature type="transmembrane region" description="Helical" evidence="5">
    <location>
        <begin position="71"/>
        <end position="90"/>
    </location>
</feature>
<gene>
    <name evidence="7" type="ORF">JET18_03655</name>
</gene>
<feature type="transmembrane region" description="Helical" evidence="5">
    <location>
        <begin position="313"/>
        <end position="331"/>
    </location>
</feature>
<feature type="transmembrane region" description="Helical" evidence="5">
    <location>
        <begin position="133"/>
        <end position="155"/>
    </location>
</feature>
<evidence type="ECO:0000256" key="1">
    <source>
        <dbReference type="ARBA" id="ARBA00004141"/>
    </source>
</evidence>
<dbReference type="RefSeq" id="WP_202089254.1">
    <property type="nucleotide sequence ID" value="NZ_JAELVM010000001.1"/>
</dbReference>
<evidence type="ECO:0000313" key="8">
    <source>
        <dbReference type="Proteomes" id="UP000661696"/>
    </source>
</evidence>